<gene>
    <name evidence="2" type="ORF">FHG71_19870</name>
</gene>
<dbReference type="InterPro" id="IPR050312">
    <property type="entry name" value="IolE/XylAMocC-like"/>
</dbReference>
<proteinExistence type="predicted"/>
<dbReference type="GO" id="GO:0016853">
    <property type="term" value="F:isomerase activity"/>
    <property type="evidence" value="ECO:0007669"/>
    <property type="project" value="UniProtKB-KW"/>
</dbReference>
<dbReference type="InterPro" id="IPR036237">
    <property type="entry name" value="Xyl_isomerase-like_sf"/>
</dbReference>
<dbReference type="AlphaFoldDB" id="A0A5C4N709"/>
<keyword evidence="2" id="KW-0413">Isomerase</keyword>
<accession>A0A5C4N709</accession>
<comment type="caution">
    <text evidence="2">The sequence shown here is derived from an EMBL/GenBank/DDBJ whole genome shotgun (WGS) entry which is preliminary data.</text>
</comment>
<name>A0A5C4N709_9RHOB</name>
<evidence type="ECO:0000313" key="3">
    <source>
        <dbReference type="Proteomes" id="UP000305709"/>
    </source>
</evidence>
<dbReference type="OrthoDB" id="9801426at2"/>
<dbReference type="EMBL" id="VDFV01000053">
    <property type="protein sequence ID" value="TNC63105.1"/>
    <property type="molecule type" value="Genomic_DNA"/>
</dbReference>
<keyword evidence="3" id="KW-1185">Reference proteome</keyword>
<feature type="domain" description="Xylose isomerase-like TIM barrel" evidence="1">
    <location>
        <begin position="22"/>
        <end position="258"/>
    </location>
</feature>
<reference evidence="2 3" key="1">
    <citation type="submission" date="2019-06" db="EMBL/GenBank/DDBJ databases">
        <authorList>
            <person name="Jiang L."/>
        </authorList>
    </citation>
    <scope>NUCLEOTIDE SEQUENCE [LARGE SCALE GENOMIC DNA]</scope>
    <source>
        <strain evidence="2 3">YIM 48858</strain>
    </source>
</reference>
<dbReference type="Proteomes" id="UP000305709">
    <property type="component" value="Unassembled WGS sequence"/>
</dbReference>
<dbReference type="SUPFAM" id="SSF51658">
    <property type="entry name" value="Xylose isomerase-like"/>
    <property type="match status" value="1"/>
</dbReference>
<evidence type="ECO:0000313" key="2">
    <source>
        <dbReference type="EMBL" id="TNC63105.1"/>
    </source>
</evidence>
<dbReference type="RefSeq" id="WP_139083440.1">
    <property type="nucleotide sequence ID" value="NZ_VDFV01000053.1"/>
</dbReference>
<dbReference type="PANTHER" id="PTHR12110">
    <property type="entry name" value="HYDROXYPYRUVATE ISOMERASE"/>
    <property type="match status" value="1"/>
</dbReference>
<dbReference type="Gene3D" id="3.20.20.150">
    <property type="entry name" value="Divalent-metal-dependent TIM barrel enzymes"/>
    <property type="match status" value="1"/>
</dbReference>
<dbReference type="Pfam" id="PF01261">
    <property type="entry name" value="AP_endonuc_2"/>
    <property type="match status" value="1"/>
</dbReference>
<dbReference type="InterPro" id="IPR013022">
    <property type="entry name" value="Xyl_isomerase-like_TIM-brl"/>
</dbReference>
<sequence>MRLGINLLCLTDRVGPEHSGVLARLKEIGWDGVEVPILSGRPDDYAVLARRLDELDLRRTATAIVPSPSADPTSADPEVRARGIAHLDWALDCAVALGAESLGGPIHAPLGHFTGRGPTEDELARGAEAHRALAERAAITGAFLSLETLNRFETHFLNTAAQARAYAEQVGHPGCRIMHDTFHANIEERDPIGAPVTLGEHLGVLHVSENDRGIPGRGHIDFPAIFARLRQSGWDGWVIMEAFGSGLPNIAAATRVWRPLFPDLDTLWTEGHAFIRRTWDGAAA</sequence>
<dbReference type="PANTHER" id="PTHR12110:SF41">
    <property type="entry name" value="INOSOSE DEHYDRATASE"/>
    <property type="match status" value="1"/>
</dbReference>
<protein>
    <submittedName>
        <fullName evidence="2">Sugar phosphate isomerase/epimerase</fullName>
    </submittedName>
</protein>
<evidence type="ECO:0000259" key="1">
    <source>
        <dbReference type="Pfam" id="PF01261"/>
    </source>
</evidence>
<organism evidence="2 3">
    <name type="scientific">Rubellimicrobium roseum</name>
    <dbReference type="NCBI Taxonomy" id="687525"/>
    <lineage>
        <taxon>Bacteria</taxon>
        <taxon>Pseudomonadati</taxon>
        <taxon>Pseudomonadota</taxon>
        <taxon>Alphaproteobacteria</taxon>
        <taxon>Rhodobacterales</taxon>
        <taxon>Roseobacteraceae</taxon>
        <taxon>Rubellimicrobium</taxon>
    </lineage>
</organism>